<evidence type="ECO:0000256" key="7">
    <source>
        <dbReference type="ARBA" id="ARBA00023163"/>
    </source>
</evidence>
<feature type="modified residue" description="4-aspartylphosphate" evidence="8">
    <location>
        <position position="54"/>
    </location>
</feature>
<dbReference type="InterPro" id="IPR009057">
    <property type="entry name" value="Homeodomain-like_sf"/>
</dbReference>
<evidence type="ECO:0000256" key="5">
    <source>
        <dbReference type="ARBA" id="ARBA00023015"/>
    </source>
</evidence>
<evidence type="ECO:0000259" key="10">
    <source>
        <dbReference type="PROSITE" id="PS50110"/>
    </source>
</evidence>
<evidence type="ECO:0000313" key="11">
    <source>
        <dbReference type="EMBL" id="SPT99979.1"/>
    </source>
</evidence>
<evidence type="ECO:0000256" key="8">
    <source>
        <dbReference type="PROSITE-ProRule" id="PRU00169"/>
    </source>
</evidence>
<feature type="domain" description="HTH araC/xylS-type" evidence="9">
    <location>
        <begin position="335"/>
        <end position="434"/>
    </location>
</feature>
<evidence type="ECO:0000256" key="6">
    <source>
        <dbReference type="ARBA" id="ARBA00023125"/>
    </source>
</evidence>
<dbReference type="GO" id="GO:0005737">
    <property type="term" value="C:cytoplasm"/>
    <property type="evidence" value="ECO:0007669"/>
    <property type="project" value="UniProtKB-SubCell"/>
</dbReference>
<dbReference type="GO" id="GO:0043565">
    <property type="term" value="F:sequence-specific DNA binding"/>
    <property type="evidence" value="ECO:0007669"/>
    <property type="project" value="InterPro"/>
</dbReference>
<dbReference type="PRINTS" id="PR00032">
    <property type="entry name" value="HTHARAC"/>
</dbReference>
<dbReference type="InterPro" id="IPR020449">
    <property type="entry name" value="Tscrpt_reg_AraC-type_HTH"/>
</dbReference>
<dbReference type="SMART" id="SM00342">
    <property type="entry name" value="HTH_ARAC"/>
    <property type="match status" value="1"/>
</dbReference>
<evidence type="ECO:0000256" key="4">
    <source>
        <dbReference type="ARBA" id="ARBA00023012"/>
    </source>
</evidence>
<dbReference type="GO" id="GO:0003700">
    <property type="term" value="F:DNA-binding transcription factor activity"/>
    <property type="evidence" value="ECO:0007669"/>
    <property type="project" value="InterPro"/>
</dbReference>
<proteinExistence type="predicted"/>
<dbReference type="InterPro" id="IPR001789">
    <property type="entry name" value="Sig_transdc_resp-reg_receiver"/>
</dbReference>
<feature type="domain" description="Response regulatory" evidence="10">
    <location>
        <begin position="2"/>
        <end position="118"/>
    </location>
</feature>
<protein>
    <submittedName>
        <fullName evidence="11">Transcriptional regulator</fullName>
    </submittedName>
</protein>
<dbReference type="Gene3D" id="1.10.10.60">
    <property type="entry name" value="Homeodomain-like"/>
    <property type="match status" value="2"/>
</dbReference>
<dbReference type="Pfam" id="PF12833">
    <property type="entry name" value="HTH_18"/>
    <property type="match status" value="1"/>
</dbReference>
<gene>
    <name evidence="11" type="primary">afsQ1</name>
    <name evidence="11" type="ORF">NCTC7582_02858</name>
</gene>
<dbReference type="EMBL" id="UAQE01000001">
    <property type="protein sequence ID" value="SPT99979.1"/>
    <property type="molecule type" value="Genomic_DNA"/>
</dbReference>
<evidence type="ECO:0000256" key="2">
    <source>
        <dbReference type="ARBA" id="ARBA00022490"/>
    </source>
</evidence>
<dbReference type="InterPro" id="IPR018060">
    <property type="entry name" value="HTH_AraC"/>
</dbReference>
<keyword evidence="4" id="KW-0902">Two-component regulatory system</keyword>
<reference evidence="11 12" key="1">
    <citation type="submission" date="2018-06" db="EMBL/GenBank/DDBJ databases">
        <authorList>
            <consortium name="Pathogen Informatics"/>
            <person name="Doyle S."/>
        </authorList>
    </citation>
    <scope>NUCLEOTIDE SEQUENCE [LARGE SCALE GENOMIC DNA]</scope>
    <source>
        <strain evidence="11 12">NCTC7582</strain>
    </source>
</reference>
<keyword evidence="5" id="KW-0805">Transcription regulation</keyword>
<dbReference type="Proteomes" id="UP000251431">
    <property type="component" value="Unassembled WGS sequence"/>
</dbReference>
<dbReference type="InterPro" id="IPR051552">
    <property type="entry name" value="HptR"/>
</dbReference>
<dbReference type="PROSITE" id="PS01124">
    <property type="entry name" value="HTH_ARAC_FAMILY_2"/>
    <property type="match status" value="1"/>
</dbReference>
<dbReference type="PROSITE" id="PS50110">
    <property type="entry name" value="RESPONSE_REGULATORY"/>
    <property type="match status" value="1"/>
</dbReference>
<dbReference type="SUPFAM" id="SSF52172">
    <property type="entry name" value="CheY-like"/>
    <property type="match status" value="1"/>
</dbReference>
<evidence type="ECO:0000313" key="12">
    <source>
        <dbReference type="Proteomes" id="UP000251431"/>
    </source>
</evidence>
<keyword evidence="6" id="KW-0238">DNA-binding</keyword>
<dbReference type="Gene3D" id="3.40.50.2300">
    <property type="match status" value="1"/>
</dbReference>
<dbReference type="InterPro" id="IPR011006">
    <property type="entry name" value="CheY-like_superfamily"/>
</dbReference>
<dbReference type="GO" id="GO:0000160">
    <property type="term" value="P:phosphorelay signal transduction system"/>
    <property type="evidence" value="ECO:0007669"/>
    <property type="project" value="UniProtKB-KW"/>
</dbReference>
<evidence type="ECO:0000256" key="1">
    <source>
        <dbReference type="ARBA" id="ARBA00004496"/>
    </source>
</evidence>
<dbReference type="SUPFAM" id="SSF46689">
    <property type="entry name" value="Homeodomain-like"/>
    <property type="match status" value="1"/>
</dbReference>
<dbReference type="AlphaFoldDB" id="A0A2X0XM04"/>
<name>A0A2X0XM04_9BACI</name>
<dbReference type="RefSeq" id="WP_112117535.1">
    <property type="nucleotide sequence ID" value="NZ_CP185952.1"/>
</dbReference>
<dbReference type="PANTHER" id="PTHR42713:SF3">
    <property type="entry name" value="TRANSCRIPTIONAL REGULATORY PROTEIN HPTR"/>
    <property type="match status" value="1"/>
</dbReference>
<keyword evidence="3 8" id="KW-0597">Phosphoprotein</keyword>
<dbReference type="CDD" id="cd17536">
    <property type="entry name" value="REC_YesN-like"/>
    <property type="match status" value="1"/>
</dbReference>
<comment type="subcellular location">
    <subcellularLocation>
        <location evidence="1">Cytoplasm</location>
    </subcellularLocation>
</comment>
<dbReference type="Pfam" id="PF00072">
    <property type="entry name" value="Response_reg"/>
    <property type="match status" value="1"/>
</dbReference>
<dbReference type="SMART" id="SM00448">
    <property type="entry name" value="REC"/>
    <property type="match status" value="1"/>
</dbReference>
<evidence type="ECO:0000256" key="3">
    <source>
        <dbReference type="ARBA" id="ARBA00022553"/>
    </source>
</evidence>
<dbReference type="PANTHER" id="PTHR42713">
    <property type="entry name" value="HISTIDINE KINASE-RELATED"/>
    <property type="match status" value="1"/>
</dbReference>
<keyword evidence="7" id="KW-0804">Transcription</keyword>
<sequence>MNLFIVEDENFIREGLSFFINRNFIESLRVYSYTTGEDMLLAAKEIAPDIVLSDINLPGISGIEAVQELKKFHQFKVIFLSGYDDFQYLQSAIQIGAEDYILKPIDYKNLKLKLSQTMEALSMKKQVDYAIKYNQLLNLLLAFDQQMTDCSIYSFEYFMVSINQTKNIGISHAHELFYFNIFGEHIEIMNTDFVLSYSQHNHIVLPKKDLHDLNQAVLELLLKRHLNTDSTVLNKRKSIFDNQIFTDELKLKEFIVVLQNINIDFQQRLEIMIMFLLQYSIYFNCLETYHRAQKIIGIQHQMIKEANLSKIVNNYIMPLVDKILNLHGNRDNLGKKIVDYIYTHFDDPQLDLNYLSNIFNKSQANLSILIKKSIDKNFIHLLNELRINKAKQLLDYSDKRNNEIALLVGYSNEEYFSKVFKKYVGMTPAKYRSIKK</sequence>
<keyword evidence="2" id="KW-0963">Cytoplasm</keyword>
<evidence type="ECO:0000259" key="9">
    <source>
        <dbReference type="PROSITE" id="PS01124"/>
    </source>
</evidence>
<accession>A0A2X0XM04</accession>
<organism evidence="11 12">
    <name type="scientific">Lysinibacillus capsici</name>
    <dbReference type="NCBI Taxonomy" id="2115968"/>
    <lineage>
        <taxon>Bacteria</taxon>
        <taxon>Bacillati</taxon>
        <taxon>Bacillota</taxon>
        <taxon>Bacilli</taxon>
        <taxon>Bacillales</taxon>
        <taxon>Bacillaceae</taxon>
        <taxon>Lysinibacillus</taxon>
    </lineage>
</organism>